<protein>
    <submittedName>
        <fullName evidence="2">Uncharacterized protein</fullName>
    </submittedName>
</protein>
<name>A0ABP6UZC0_9FLAO</name>
<organism evidence="2 3">
    <name type="scientific">Aquimarina addita</name>
    <dbReference type="NCBI Taxonomy" id="870485"/>
    <lineage>
        <taxon>Bacteria</taxon>
        <taxon>Pseudomonadati</taxon>
        <taxon>Bacteroidota</taxon>
        <taxon>Flavobacteriia</taxon>
        <taxon>Flavobacteriales</taxon>
        <taxon>Flavobacteriaceae</taxon>
        <taxon>Aquimarina</taxon>
    </lineage>
</organism>
<feature type="chain" id="PRO_5045946100" evidence="1">
    <location>
        <begin position="23"/>
        <end position="735"/>
    </location>
</feature>
<dbReference type="EMBL" id="BAABCW010000038">
    <property type="protein sequence ID" value="GAA3523606.1"/>
    <property type="molecule type" value="Genomic_DNA"/>
</dbReference>
<evidence type="ECO:0000256" key="1">
    <source>
        <dbReference type="SAM" id="SignalP"/>
    </source>
</evidence>
<feature type="signal peptide" evidence="1">
    <location>
        <begin position="1"/>
        <end position="22"/>
    </location>
</feature>
<evidence type="ECO:0000313" key="3">
    <source>
        <dbReference type="Proteomes" id="UP001500459"/>
    </source>
</evidence>
<gene>
    <name evidence="2" type="ORF">GCM10022393_43100</name>
</gene>
<evidence type="ECO:0000313" key="2">
    <source>
        <dbReference type="EMBL" id="GAA3523606.1"/>
    </source>
</evidence>
<sequence>MNYTKTKCILAILLFSFFYTTAQEKTIYYGSPKTGGAELHVSKDNSYKLIVNEGDYDVLQHQDREYLYLYNLHLNDLGFKVTEGFSKKKSKKITVHFYTSIIQGEEEDIYLGYKNAEDREYRYINLCYKKLLFNTKNVNLSERKLSFEIPRSSDIQLVSKEEKFYTEGFKLSPNANNVYIEYHGYGEDNFNDDEKLVLVEIYQTGKLNIREDLFSVTNAPAKHVKRIACDSITDWEIPEKLQKTTFDKFNKAEYIYEPISYYQQKPYVPEFKSINDAVAHLQKNDSKVLLLFNSLLNNEGEYYFQEIANTVNHYLKHDLLAEYLLDNYILYTLIPKDLKELKKYKLAITTGVVALNSSLETLYKENINTRDFQRKYDNMGHEISQNIVAINFLNSLKKKIDNQAVTAKDMLQLSEWRTNEFIIDILNKGTNNRIQDAQSAVEDIYDDNDYEEPVFNTTMEFFPPELSNKDIQQATLGLIQQHKTDKQIDLDYATLAYDIVYSFSERGRYGGYRPTKEIYELCFYLSRFNVETAKIQSEHTKLADDHMFEVYSILEKYGIKKSHFETVKPIFENFIKQDKYKYRALLQYFIHQYNTNTLSFETFDALFKEIIPAKGKYKEQFKAFDNQCTSCPFINVFELSMNQLCNSLAWDVATKHNTNKELLKNALEWSRLSIALSPESHYYLDTNAHLEYFLENQEKAIFLENKAIALAKESNHENLSEYKSTLEKIKEKTLK</sequence>
<accession>A0ABP6UZC0</accession>
<reference evidence="3" key="1">
    <citation type="journal article" date="2019" name="Int. J. Syst. Evol. Microbiol.">
        <title>The Global Catalogue of Microorganisms (GCM) 10K type strain sequencing project: providing services to taxonomists for standard genome sequencing and annotation.</title>
        <authorList>
            <consortium name="The Broad Institute Genomics Platform"/>
            <consortium name="The Broad Institute Genome Sequencing Center for Infectious Disease"/>
            <person name="Wu L."/>
            <person name="Ma J."/>
        </authorList>
    </citation>
    <scope>NUCLEOTIDE SEQUENCE [LARGE SCALE GENOMIC DNA]</scope>
    <source>
        <strain evidence="3">JCM 17106</strain>
    </source>
</reference>
<dbReference type="RefSeq" id="WP_344931003.1">
    <property type="nucleotide sequence ID" value="NZ_BAABCW010000038.1"/>
</dbReference>
<proteinExistence type="predicted"/>
<keyword evidence="1" id="KW-0732">Signal</keyword>
<keyword evidence="3" id="KW-1185">Reference proteome</keyword>
<comment type="caution">
    <text evidence="2">The sequence shown here is derived from an EMBL/GenBank/DDBJ whole genome shotgun (WGS) entry which is preliminary data.</text>
</comment>
<dbReference type="Proteomes" id="UP001500459">
    <property type="component" value="Unassembled WGS sequence"/>
</dbReference>